<feature type="compositionally biased region" description="Polar residues" evidence="17">
    <location>
        <begin position="2476"/>
        <end position="2492"/>
    </location>
</feature>
<dbReference type="InterPro" id="IPR023393">
    <property type="entry name" value="START-like_dom_sf"/>
</dbReference>
<comment type="similarity">
    <text evidence="15">Belongs to the TRAFAC class myosin-kinesin ATPase superfamily. Kinesin family.</text>
</comment>
<evidence type="ECO:0000259" key="19">
    <source>
        <dbReference type="PROSITE" id="PS50848"/>
    </source>
</evidence>
<evidence type="ECO:0000256" key="6">
    <source>
        <dbReference type="ARBA" id="ARBA00022840"/>
    </source>
</evidence>
<keyword evidence="6 15" id="KW-0067">ATP-binding</keyword>
<dbReference type="Gene3D" id="3.30.530.20">
    <property type="match status" value="1"/>
</dbReference>
<gene>
    <name evidence="21" type="primary">STARD9</name>
</gene>
<dbReference type="GO" id="GO:0005814">
    <property type="term" value="C:centriole"/>
    <property type="evidence" value="ECO:0007669"/>
    <property type="project" value="UniProtKB-SubCell"/>
</dbReference>
<evidence type="ECO:0000256" key="11">
    <source>
        <dbReference type="ARBA" id="ARBA00038673"/>
    </source>
</evidence>
<feature type="region of interest" description="Disordered" evidence="17">
    <location>
        <begin position="3022"/>
        <end position="3066"/>
    </location>
</feature>
<feature type="region of interest" description="Disordered" evidence="17">
    <location>
        <begin position="2204"/>
        <end position="2229"/>
    </location>
</feature>
<feature type="region of interest" description="Disordered" evidence="17">
    <location>
        <begin position="3742"/>
        <end position="3834"/>
    </location>
</feature>
<dbReference type="SUPFAM" id="SSF52540">
    <property type="entry name" value="P-loop containing nucleoside triphosphate hydrolases"/>
    <property type="match status" value="1"/>
</dbReference>
<feature type="compositionally biased region" description="Pro residues" evidence="17">
    <location>
        <begin position="3209"/>
        <end position="3219"/>
    </location>
</feature>
<dbReference type="InterPro" id="IPR027417">
    <property type="entry name" value="P-loop_NTPase"/>
</dbReference>
<dbReference type="Proteomes" id="UP000248483">
    <property type="component" value="Unplaced"/>
</dbReference>
<dbReference type="SMART" id="SM00240">
    <property type="entry name" value="FHA"/>
    <property type="match status" value="1"/>
</dbReference>
<feature type="compositionally biased region" description="Polar residues" evidence="17">
    <location>
        <begin position="2751"/>
        <end position="2768"/>
    </location>
</feature>
<evidence type="ECO:0000313" key="21">
    <source>
        <dbReference type="RefSeq" id="XP_022443035.1"/>
    </source>
</evidence>
<feature type="region of interest" description="Disordered" evidence="17">
    <location>
        <begin position="3305"/>
        <end position="3343"/>
    </location>
</feature>
<keyword evidence="3" id="KW-0963">Cytoplasm</keyword>
<dbReference type="PROSITE" id="PS50067">
    <property type="entry name" value="KINESIN_MOTOR_2"/>
    <property type="match status" value="1"/>
</dbReference>
<comment type="function">
    <text evidence="12">Microtubule-dependent motor protein required for spindle pole assembly during mitosis. Required to stabilize the pericentriolar material (PCM).</text>
</comment>
<feature type="domain" description="Kinesin motor" evidence="18">
    <location>
        <begin position="3"/>
        <end position="384"/>
    </location>
</feature>
<dbReference type="RefSeq" id="XP_022443035.1">
    <property type="nucleotide sequence ID" value="XM_022587327.1"/>
</dbReference>
<feature type="compositionally biased region" description="Low complexity" evidence="17">
    <location>
        <begin position="2304"/>
        <end position="2314"/>
    </location>
</feature>
<dbReference type="STRING" id="9749.A0A2Y9PAH6"/>
<dbReference type="PROSITE" id="PS00411">
    <property type="entry name" value="KINESIN_MOTOR_1"/>
    <property type="match status" value="1"/>
</dbReference>
<keyword evidence="8 15" id="KW-0505">Motor protein</keyword>
<feature type="region of interest" description="Disordered" evidence="17">
    <location>
        <begin position="1317"/>
        <end position="1352"/>
    </location>
</feature>
<keyword evidence="7 16" id="KW-0175">Coiled coil</keyword>
<evidence type="ECO:0000256" key="8">
    <source>
        <dbReference type="ARBA" id="ARBA00023175"/>
    </source>
</evidence>
<evidence type="ECO:0000256" key="13">
    <source>
        <dbReference type="ARBA" id="ARBA00070248"/>
    </source>
</evidence>
<feature type="region of interest" description="Disordered" evidence="17">
    <location>
        <begin position="1785"/>
        <end position="1830"/>
    </location>
</feature>
<feature type="compositionally biased region" description="Polar residues" evidence="17">
    <location>
        <begin position="3747"/>
        <end position="3760"/>
    </location>
</feature>
<dbReference type="PROSITE" id="PS50848">
    <property type="entry name" value="START"/>
    <property type="match status" value="1"/>
</dbReference>
<feature type="compositionally biased region" description="Low complexity" evidence="17">
    <location>
        <begin position="2938"/>
        <end position="2949"/>
    </location>
</feature>
<evidence type="ECO:0000256" key="4">
    <source>
        <dbReference type="ARBA" id="ARBA00022553"/>
    </source>
</evidence>
<dbReference type="InterPro" id="IPR008984">
    <property type="entry name" value="SMAD_FHA_dom_sf"/>
</dbReference>
<accession>A0A2Y9PAH6</accession>
<feature type="region of interest" description="Disordered" evidence="17">
    <location>
        <begin position="869"/>
        <end position="889"/>
    </location>
</feature>
<feature type="binding site" evidence="15">
    <location>
        <begin position="103"/>
        <end position="110"/>
    </location>
    <ligand>
        <name>ATP</name>
        <dbReference type="ChEBI" id="CHEBI:30616"/>
    </ligand>
</feature>
<evidence type="ECO:0000256" key="12">
    <source>
        <dbReference type="ARBA" id="ARBA00057304"/>
    </source>
</evidence>
<feature type="region of interest" description="Disordered" evidence="17">
    <location>
        <begin position="1716"/>
        <end position="1743"/>
    </location>
</feature>
<feature type="region of interest" description="Disordered" evidence="17">
    <location>
        <begin position="737"/>
        <end position="758"/>
    </location>
</feature>
<dbReference type="KEGG" id="dle:111181684"/>
<feature type="region of interest" description="Disordered" evidence="17">
    <location>
        <begin position="2668"/>
        <end position="2795"/>
    </location>
</feature>
<dbReference type="GO" id="GO:0005524">
    <property type="term" value="F:ATP binding"/>
    <property type="evidence" value="ECO:0007669"/>
    <property type="project" value="UniProtKB-UniRule"/>
</dbReference>
<feature type="region of interest" description="Disordered" evidence="17">
    <location>
        <begin position="1485"/>
        <end position="1530"/>
    </location>
</feature>
<feature type="domain" description="START" evidence="19">
    <location>
        <begin position="4439"/>
        <end position="4590"/>
    </location>
</feature>
<evidence type="ECO:0000256" key="1">
    <source>
        <dbReference type="ARBA" id="ARBA00004114"/>
    </source>
</evidence>
<dbReference type="PANTHER" id="PTHR47117:SF1">
    <property type="entry name" value="STAR-RELATED LIPID TRANSFER PROTEIN 9"/>
    <property type="match status" value="1"/>
</dbReference>
<dbReference type="GO" id="GO:0008017">
    <property type="term" value="F:microtubule binding"/>
    <property type="evidence" value="ECO:0007669"/>
    <property type="project" value="InterPro"/>
</dbReference>
<dbReference type="GO" id="GO:0005634">
    <property type="term" value="C:nucleus"/>
    <property type="evidence" value="ECO:0007669"/>
    <property type="project" value="UniProtKB-SubCell"/>
</dbReference>
<evidence type="ECO:0000256" key="9">
    <source>
        <dbReference type="ARBA" id="ARBA00023212"/>
    </source>
</evidence>
<protein>
    <recommendedName>
        <fullName evidence="13">StAR-related lipid transfer protein 9</fullName>
    </recommendedName>
    <alternativeName>
        <fullName evidence="14">START domain-containing protein 9</fullName>
    </alternativeName>
</protein>
<dbReference type="PRINTS" id="PR00380">
    <property type="entry name" value="KINESINHEAVY"/>
</dbReference>
<feature type="compositionally biased region" description="Low complexity" evidence="17">
    <location>
        <begin position="307"/>
        <end position="328"/>
    </location>
</feature>
<feature type="region of interest" description="Disordered" evidence="17">
    <location>
        <begin position="3150"/>
        <end position="3173"/>
    </location>
</feature>
<reference evidence="21" key="1">
    <citation type="submission" date="2025-08" db="UniProtKB">
        <authorList>
            <consortium name="RefSeq"/>
        </authorList>
    </citation>
    <scope>IDENTIFICATION</scope>
    <source>
        <tissue evidence="21">Blood</tissue>
    </source>
</reference>
<feature type="compositionally biased region" description="Basic and acidic residues" evidence="17">
    <location>
        <begin position="2315"/>
        <end position="2339"/>
    </location>
</feature>
<feature type="compositionally biased region" description="Basic and acidic residues" evidence="17">
    <location>
        <begin position="2091"/>
        <end position="2105"/>
    </location>
</feature>
<dbReference type="PANTHER" id="PTHR47117">
    <property type="entry name" value="STAR-RELATED LIPID TRANSFER PROTEIN 9"/>
    <property type="match status" value="1"/>
</dbReference>
<dbReference type="CTD" id="57519"/>
<dbReference type="Gene3D" id="3.40.850.10">
    <property type="entry name" value="Kinesin motor domain"/>
    <property type="match status" value="1"/>
</dbReference>
<evidence type="ECO:0000256" key="17">
    <source>
        <dbReference type="SAM" id="MobiDB-lite"/>
    </source>
</evidence>
<feature type="region of interest" description="Disordered" evidence="17">
    <location>
        <begin position="3203"/>
        <end position="3223"/>
    </location>
</feature>
<evidence type="ECO:0000256" key="14">
    <source>
        <dbReference type="ARBA" id="ARBA00079037"/>
    </source>
</evidence>
<evidence type="ECO:0000256" key="15">
    <source>
        <dbReference type="PROSITE-ProRule" id="PRU00283"/>
    </source>
</evidence>
<comment type="subunit">
    <text evidence="11">Interacts with ATAD3A.</text>
</comment>
<dbReference type="GeneID" id="111181684"/>
<dbReference type="InterPro" id="IPR001752">
    <property type="entry name" value="Kinesin_motor_dom"/>
</dbReference>
<dbReference type="SUPFAM" id="SSF49879">
    <property type="entry name" value="SMAD/FHA domain"/>
    <property type="match status" value="1"/>
</dbReference>
<evidence type="ECO:0000313" key="20">
    <source>
        <dbReference type="Proteomes" id="UP000248483"/>
    </source>
</evidence>
<keyword evidence="9" id="KW-0206">Cytoskeleton</keyword>
<feature type="region of interest" description="Disordered" evidence="17">
    <location>
        <begin position="3569"/>
        <end position="3685"/>
    </location>
</feature>
<dbReference type="FunFam" id="2.60.200.20:FF:000005">
    <property type="entry name" value="Kinesin family member 16B"/>
    <property type="match status" value="1"/>
</dbReference>
<dbReference type="Gene3D" id="2.60.200.20">
    <property type="match status" value="1"/>
</dbReference>
<feature type="compositionally biased region" description="Polar residues" evidence="17">
    <location>
        <begin position="4209"/>
        <end position="4229"/>
    </location>
</feature>
<dbReference type="InParanoid" id="A0A2Y9PAH6"/>
<feature type="region of interest" description="Disordered" evidence="17">
    <location>
        <begin position="4205"/>
        <end position="4229"/>
    </location>
</feature>
<feature type="region of interest" description="Disordered" evidence="17">
    <location>
        <begin position="1867"/>
        <end position="1887"/>
    </location>
</feature>
<proteinExistence type="inferred from homology"/>
<feature type="compositionally biased region" description="Basic and acidic residues" evidence="17">
    <location>
        <begin position="2731"/>
        <end position="2741"/>
    </location>
</feature>
<evidence type="ECO:0000256" key="7">
    <source>
        <dbReference type="ARBA" id="ARBA00023054"/>
    </source>
</evidence>
<dbReference type="GO" id="GO:0005737">
    <property type="term" value="C:cytoplasm"/>
    <property type="evidence" value="ECO:0007669"/>
    <property type="project" value="TreeGrafter"/>
</dbReference>
<feature type="region of interest" description="Disordered" evidence="17">
    <location>
        <begin position="2520"/>
        <end position="2545"/>
    </location>
</feature>
<dbReference type="SUPFAM" id="SSF55961">
    <property type="entry name" value="Bet v1-like"/>
    <property type="match status" value="1"/>
</dbReference>
<dbReference type="GO" id="GO:0007018">
    <property type="term" value="P:microtubule-based movement"/>
    <property type="evidence" value="ECO:0007669"/>
    <property type="project" value="InterPro"/>
</dbReference>
<feature type="region of interest" description="Disordered" evidence="17">
    <location>
        <begin position="2247"/>
        <end position="2369"/>
    </location>
</feature>
<name>A0A2Y9PAH6_DELLE</name>
<dbReference type="InterPro" id="IPR000253">
    <property type="entry name" value="FHA_dom"/>
</dbReference>
<evidence type="ECO:0000259" key="18">
    <source>
        <dbReference type="PROSITE" id="PS50067"/>
    </source>
</evidence>
<feature type="compositionally biased region" description="Basic and acidic residues" evidence="17">
    <location>
        <begin position="1807"/>
        <end position="1817"/>
    </location>
</feature>
<evidence type="ECO:0000256" key="16">
    <source>
        <dbReference type="SAM" id="Coils"/>
    </source>
</evidence>
<evidence type="ECO:0000256" key="3">
    <source>
        <dbReference type="ARBA" id="ARBA00022490"/>
    </source>
</evidence>
<feature type="compositionally biased region" description="Basic and acidic residues" evidence="17">
    <location>
        <begin position="3318"/>
        <end position="3333"/>
    </location>
</feature>
<keyword evidence="10" id="KW-0539">Nucleus</keyword>
<dbReference type="InterPro" id="IPR036961">
    <property type="entry name" value="Kinesin_motor_dom_sf"/>
</dbReference>
<dbReference type="GO" id="GO:0008289">
    <property type="term" value="F:lipid binding"/>
    <property type="evidence" value="ECO:0007669"/>
    <property type="project" value="InterPro"/>
</dbReference>
<dbReference type="SMART" id="SM00129">
    <property type="entry name" value="KISc"/>
    <property type="match status" value="1"/>
</dbReference>
<feature type="region of interest" description="Disordered" evidence="17">
    <location>
        <begin position="2412"/>
        <end position="2503"/>
    </location>
</feature>
<organism evidence="20 21">
    <name type="scientific">Delphinapterus leucas</name>
    <name type="common">Beluga whale</name>
    <dbReference type="NCBI Taxonomy" id="9749"/>
    <lineage>
        <taxon>Eukaryota</taxon>
        <taxon>Metazoa</taxon>
        <taxon>Chordata</taxon>
        <taxon>Craniata</taxon>
        <taxon>Vertebrata</taxon>
        <taxon>Euteleostomi</taxon>
        <taxon>Mammalia</taxon>
        <taxon>Eutheria</taxon>
        <taxon>Laurasiatheria</taxon>
        <taxon>Artiodactyla</taxon>
        <taxon>Whippomorpha</taxon>
        <taxon>Cetacea</taxon>
        <taxon>Odontoceti</taxon>
        <taxon>Monodontidae</taxon>
        <taxon>Delphinapterus</taxon>
    </lineage>
</organism>
<dbReference type="GO" id="GO:0003777">
    <property type="term" value="F:microtubule motor activity"/>
    <property type="evidence" value="ECO:0007669"/>
    <property type="project" value="InterPro"/>
</dbReference>
<feature type="region of interest" description="Disordered" evidence="17">
    <location>
        <begin position="2086"/>
        <end position="2105"/>
    </location>
</feature>
<feature type="compositionally biased region" description="Basic and acidic residues" evidence="17">
    <location>
        <begin position="958"/>
        <end position="973"/>
    </location>
</feature>
<dbReference type="FunCoup" id="A0A2Y9PAH6">
    <property type="interactions" value="245"/>
</dbReference>
<feature type="compositionally biased region" description="Acidic residues" evidence="17">
    <location>
        <begin position="974"/>
        <end position="985"/>
    </location>
</feature>
<feature type="region of interest" description="Disordered" evidence="17">
    <location>
        <begin position="2858"/>
        <end position="2963"/>
    </location>
</feature>
<keyword evidence="4" id="KW-0597">Phosphoprotein</keyword>
<sequence>MANVRVAVRVRPLSKRETKEGGRIIVEVDGKVAKIRNLKVDGRPSGFGDSREKVVAFGFDYCYWSVNPEDPQHASQDVVFQDLGTEVLSGAAKGYNICLFAYGQTGSGKTYTMLGTPASVGLTPRICEGLFVREENCAPLPSSCRIKVSFLEIYNERVRDLLKQSDQKKTYNLRVREHPEMGPYVQGLSQHVVTSYKQVIQLLEEGIANRITAATHVHEASSRSHAIFTIYYTQAIPENHLPTEIASKINLVDLAGSERADPSYCKDRITEGANINKSLVTLGIVISTLAQNSQVFNSCQSLGSTVSDGSDSGIPSSPSRTSSGAGPSQRQSYIPYRDSVLTWLLKDSLGGNSRTIMVATVSPAHTCYSETMSTLRYASNAKNIINKPRVNEDANVKLIRELREEIGRLKAMLLSFELRNFHSLNEGKDENLKELALQNELKIDQLTKDWARKWNEWKALVEHYRVDINRRRAGLVIDSSLPHLMALEDDVLSTGVVLYHLKNLVSVKLHLRTKKEGTTKIGRIDSDQEQDIVLQGQWIERDHCTITSACGVVILRPARGARCTVNGREVTASCRLTQGAVITLGKAQKFRFNHPAEAAVLRQRRQVGETVGSSGSLEWLDLDGDVTASRLGLCPLLGKERKALGEQSDKDHRPPRAGETPCGAQIQQQRLCFMGDLRQRILAGQIRAKQERELDGTCAGQQVKDDQQWLLGEGTWPAGLHQQLQQDRVEEKERAAAVPSDSWCQTDPETQPSPLVQSQKRVVHPQLLRGLALRVAERNGRQRRVSFQLKRTIEKPRLLEAHRRPEQLRSLCWLQDDCPRRPPFPAPCPGALVPGPQRRSRLTSCSSLSHRRPCSRHSAQLHSIFLNWDPSTTSPPVPDPTEQLSEKTPSKEYLPQAAYYPPRKGHFIKHALRSSGEGQLCTARKALARKGASPSGTCLTESCESASVQEMERVALLEPWKLEEPQGKERDLPGTDDSDSEDSQISEDSLAEKGYQSPQDSPALSFLTHGHGHFRARAQASVRGFTTSSDSRLFTQTHRSFSLDSLVDAEEELGDDQQEEPFFRSADEMPTETFWRLQSSSLPAGDQEAVCSPGPISHRTGARLDAALPVSSSFYLELQPRCEQPELAVEASSTEQTNTLQDVQLSRGSPLVSMDSWFSCDSKNSPSSPPGSLCPSPDVQDVQPCGWERPGYWPNMEELKSSDTETVLSYSSKLPLGSAELPCSVRSVYTVPVSDTTRVSLWGSYRLLQPGANGTFQARGVPDMAQKGVSEASDSSVSSLLAASATSFTYIGSACERDWAALQQKYLLELSHPVLEATGAPSLPPRGKGKPSLEEDSGSLTQDSGRGGDALLPIGPRVSSSLDFNNFPIHLSRIRRLRAEKEQDSLCVEVEGTSDFFTANEKEVSHSGTYSADIESSTSGTTNVHVSTAANKTAHPVMEAWGVKESSLEEASQSSEKPGLMMSSDECFILTNACHHIVTIDTKEPHWPRGWAPLRKNSADPGGQLGQNSHHLPQEEKTDSQESSKEVGRRHSRFSFAVPSGPELYLHSAPWNPLPSSLQPPPLETFYVTRSRDALRETALEIPACREAGAPSPPPREAWGFGHEHQVLQNVYVKSKLPALLQNQNPKIASSQQVMAERPADLNTKEVCREKGKCLGNIKEESHNSVYFFVTQNRHFLPSTSIKVCEFENQVGILNKHSLPVLKQGEKATVQSYCSVSSDSAGSRKPPLVCESETSGEEEQGQDAVLRETPACDMKRRFPSEVRSDFIYKTINLGLDKDKIEEAARSLKSRSVPHRVSSPETAAQDESPTHKGERRNEIGLPGKALHPKDGSEEFRLPQAESMYERFQSVTCFQERNLGECKVPGKVREALNPKEEPPGKKRSKGDNNADEMARLIRSAMQLENGILEIDPKQSKQLNASHTLGVRKEFMFQDQKDQEMVDHVLRAGSFRNHLSFKDQPSSQKWKDDVIFRGGEAGRMEVNNSIDPRVHDIRFVKGHTHPAVLDRPARETGGSLGTFTVCRECTNSSAHPRKTKASAGALPLQPMSERTSEEGELVNAVYPRRPPRGLGSLEELETVKGVQESHFAKRIRSSKQEEPEVQGRVEETAVQRGSLQEKNKVVSLTQKLPGPCQHCVCTFFSQETDPLPSQPGSCMAPRRDLSNALPLNSTRPPRTYLYVPGTLGISSVDYVLDPTLLKMPTSPLVTGAGCQDQSGEPGCHSPQHGDDRQGFSTAHPAWCGSVISMAVGSRRQSSAPASIPLGAEGRRSTSTGPQGHGGDLRSTLLGLGSRVGSPSEAEAAVPRGPDRASSLNRASSLLERRASCPLEEGDKRGSGERQKAEKEAEDLSPASGAFSAPVSLPRLPQPEPSAHPPTCLAELEEIGQAKAQGKQLHNMVAGGTVLPHDEMLLGPECSSGAPGRPQCPQMGQSVSARTRNEGEARGFHVASLSAKPGHLSSDERTSVLQATHPSADSCHPLPSTDTNTGPQHPSRTSSHADPAPGKSHCTGKLRHFLGAGEQFVHHTSSSEIIEKEGEATRTPSSADALGSDSLPFSAAVEEDRRVMVEEIVAALPSQAPFDDAGGIPCRRGPFAAWEAAQGILPGWQESSPAHQEPGTLDNTWGGGPGNFLVAAQGGKPTCFESHLVICDVQNSASLSGPNQDQGQCLEASTGLEEGKASPKWGAVLPRAPGGIEPEAPSQQPVKREGSVGSRLAEACRASVKGPRPTLLPDQRPGGVREEALRRCPQETSDCGVFSGSTEGSRTLSPSGGQADSRSHPCRQPCNPQPVASEAHASPSSTSLCYRDGDLGKGASEATPHTRYPPCMVPPRAWGVERGEGHCREPDVLWAHGLEPKSINVELGPVDGSTPETSAAALLPPAQGCSSPSAPDVRTSPLSPWVADGSCRSVGDPEKKAGKKKVSAELEAPPFHAGSCSELPGRFQDSSAGGRSAQGSQTKPEPPAIAGGPHSLSLSERCVASELPVGPQHGCLGNAIRCLPEKPQLSAESKDHSGLDPQAKLVAELQCVSGPQVDSPWEEEEQQRDQASGGREDAARGRSPPCADEGGSGSCQIRGAGREDEAVARLPAAFRDSATVPLGQRGSCWPVAQGPGQPSSGGEQPAPCHRCSLPVIAIVSGPKHSRPQFSVVSSHRSLQELSLSVEPPSPTDEDIQEPSRLWTPHPRGCFSGKSAARTSLKAEGCNQEAASDLDGIAADPRPLPSTPPPSPVTSAVSCVPTPDLMAARLFGTPEQAQPGKPERLGGQARPEVWCSEAGGGALLFGSSAIDPCALPWRPEGPAHVGWKQYVFGGAAGVSRGPTPQGLTPSDMDRCSREDDGLDDRGSPVYSHRSTLASARGLSSTRSLVESAHRSREAWGVWGSSFALGSPHVLISSEGAAPSKGPDERGGFPGTPDEAGCLRREPPLAGGSAAGPVDEIMLLYPSEEGGPVGVSRMNTVEQGTQTLGCRSHWSHADLSSAQSDLASWASMHNLSLRLSQLLHSTSELLGSLSQPSVAEKEWNAKRETLGEVPQALKMDGCTQTTMDEGIQTDPASPPLHLQAPEANPQKVNAVLERLGSDLSITSQEKGHVPGTLKKRGAEGTARKIAGPRDLQEESTLCRPRSAPVPSSHLSFQKVPPGQNLHPLSPQASLVAPLPPSLADGSPGRSLGASPSPGPCPHTVEPVEEPGVRKEQGPTSALLVDRASSPILTLSASTQGSGHPPGALSLSAPSAHSLEGCQKFVSRPGLPLGAPRAAVGNYSQTTDGSGSSQRVEAPCGEGSSPLEGGDYRCSLGLSSRGHPEQSAKPQVRCVEQAPQGRQPRTTTGVQSRLSPPPPGSRSRRLTDGFVPEDVASLECGPLSSRGLSRWQCRTENGGESSVSPEEPRPALNISSSWGGLWRRRSCPFFELADTPGLRGGILGPTEACQPEGRLCPSSQTCMAPEPQHHGLRDLPVYNKSSDWCGGQDSSPGALGVMDLLGTRCDCSPGEQGQRLPQPHEDQSQAPEWSQREQIPLRVGAQTLSLSVELTEAKLHHGFGEADALLQVLQSGTGEALAAQEEEPYAWPERTADNLWRERAERLQNFRGTQSLSPQKQLSFPFNRDLPTWAFDLPSRRREYLQQLRKDVVETTRSPRSVSRSPHPPSDIELMLREYQRAREEAKVEIARARARLREQTEQEKLRIRQQIVYQLLREEEKLHTLAASSSWCTSSNGSLSSGVTSGYNSSPALPGQLQSPDSMGDTNLPDSRDSWIGEVWGRSAVRNSQLNLAGSAWKTSACSRRASLGSCCCSPSSLSSLGTSFSSSYKDLAKHIVDISMADVRFPVADSAGWGGRKRREGTGQMRASSAALYLYKSGEFSKCWPEGLIQESALYKLCPLIWVWSLCPQVMAACSDNLNHLFSCQAAAGWNPQGEEQDVHLYYKVFSSTRHGFLGAGVVSQPLSHVWAAVSDPTLWPLYHKPIQTARLHQRVTNSISLVYLVCNTTLCALKQPRDFCCVCVEAKEVPALLVVKMLWEELGLGQLSIMAAQSVYDASMPRPSREMVRGEILPSAWILQPLTVEGKEITRVIYLAQVELGAPGFPPQLLSSFIKQQPLVIARLASFLGS</sequence>
<feature type="region of interest" description="Disordered" evidence="17">
    <location>
        <begin position="3973"/>
        <end position="3999"/>
    </location>
</feature>
<keyword evidence="20" id="KW-1185">Reference proteome</keyword>
<dbReference type="CDD" id="cd01365">
    <property type="entry name" value="KISc_KIF1A_KIF1B"/>
    <property type="match status" value="1"/>
</dbReference>
<dbReference type="GO" id="GO:0051225">
    <property type="term" value="P:spindle assembly"/>
    <property type="evidence" value="ECO:0007669"/>
    <property type="project" value="TreeGrafter"/>
</dbReference>
<evidence type="ECO:0000256" key="10">
    <source>
        <dbReference type="ARBA" id="ARBA00023242"/>
    </source>
</evidence>
<dbReference type="Pfam" id="PF00498">
    <property type="entry name" value="FHA"/>
    <property type="match status" value="1"/>
</dbReference>
<dbReference type="InterPro" id="IPR002913">
    <property type="entry name" value="START_lipid-bd_dom"/>
</dbReference>
<feature type="region of interest" description="Disordered" evidence="17">
    <location>
        <begin position="307"/>
        <end position="331"/>
    </location>
</feature>
<feature type="region of interest" description="Disordered" evidence="17">
    <location>
        <begin position="958"/>
        <end position="1007"/>
    </location>
</feature>
<comment type="subcellular location">
    <subcellularLocation>
        <location evidence="1">Cytoplasm</location>
        <location evidence="1">Cytoskeleton</location>
        <location evidence="1">Microtubule organizing center</location>
        <location evidence="1">Centrosome</location>
        <location evidence="1">Centriole</location>
    </subcellularLocation>
    <subcellularLocation>
        <location evidence="2">Nucleus</location>
    </subcellularLocation>
</comment>
<feature type="compositionally biased region" description="Polar residues" evidence="17">
    <location>
        <begin position="742"/>
        <end position="758"/>
    </location>
</feature>
<dbReference type="Pfam" id="PF00225">
    <property type="entry name" value="Kinesin"/>
    <property type="match status" value="1"/>
</dbReference>
<evidence type="ECO:0000256" key="5">
    <source>
        <dbReference type="ARBA" id="ARBA00022741"/>
    </source>
</evidence>
<dbReference type="FunFam" id="3.30.530.20:FF:000022">
    <property type="entry name" value="StAR-related lipid transfer (START) domain-containing 9"/>
    <property type="match status" value="1"/>
</dbReference>
<feature type="compositionally biased region" description="Basic and acidic residues" evidence="17">
    <location>
        <begin position="1512"/>
        <end position="1529"/>
    </location>
</feature>
<dbReference type="FunFam" id="3.40.850.10:FF:000021">
    <property type="entry name" value="kinesin-like protein KIF16B isoform X1"/>
    <property type="match status" value="1"/>
</dbReference>
<keyword evidence="5 15" id="KW-0547">Nucleotide-binding</keyword>
<dbReference type="InterPro" id="IPR019821">
    <property type="entry name" value="Kinesin_motor_CS"/>
</dbReference>
<feature type="coiled-coil region" evidence="16">
    <location>
        <begin position="4137"/>
        <end position="4164"/>
    </location>
</feature>
<evidence type="ECO:0000256" key="2">
    <source>
        <dbReference type="ARBA" id="ARBA00004123"/>
    </source>
</evidence>